<feature type="domain" description="NolW-like" evidence="13">
    <location>
        <begin position="181"/>
        <end position="309"/>
    </location>
</feature>
<keyword evidence="7 9" id="KW-0472">Membrane</keyword>
<dbReference type="InterPro" id="IPR003522">
    <property type="entry name" value="T3SS_OM_pore_YscC"/>
</dbReference>
<name>A0A934W5I0_9BURK</name>
<gene>
    <name evidence="9 14" type="primary">sctC</name>
    <name evidence="14" type="ORF">JJB74_01240</name>
</gene>
<proteinExistence type="inferred from homology"/>
<evidence type="ECO:0000256" key="2">
    <source>
        <dbReference type="ARBA" id="ARBA00007032"/>
    </source>
</evidence>
<dbReference type="PROSITE" id="PS00875">
    <property type="entry name" value="T2SP_D"/>
    <property type="match status" value="1"/>
</dbReference>
<keyword evidence="3 9" id="KW-0813">Transport</keyword>
<dbReference type="Pfam" id="PF03958">
    <property type="entry name" value="Secretin_N"/>
    <property type="match status" value="1"/>
</dbReference>
<dbReference type="Gene3D" id="3.30.1370.120">
    <property type="match status" value="2"/>
</dbReference>
<evidence type="ECO:0000256" key="5">
    <source>
        <dbReference type="ARBA" id="ARBA00022927"/>
    </source>
</evidence>
<evidence type="ECO:0000256" key="10">
    <source>
        <dbReference type="RuleBase" id="RU004004"/>
    </source>
</evidence>
<dbReference type="Proteomes" id="UP000622890">
    <property type="component" value="Unassembled WGS sequence"/>
</dbReference>
<evidence type="ECO:0000256" key="1">
    <source>
        <dbReference type="ARBA" id="ARBA00004442"/>
    </source>
</evidence>
<sequence precursor="true">MSIIRLKILFLHSVLLALMLTWSTARAATPWPEASFTYIADNQPLPEVLRRFARSFGLETQLSLAVATSNAVVSGKITTASPTEFINQLGAAHGLAWFAQNGVLYVSRSSERSTRAVTPPGISASGLKKALSELGVLENKFGWGEVPERGIVLVSGPPAYVDLVQRAVAELPPMPPGQELAVFRLRYASVDDRTIFYRDKQIITAGVASILRDLISGDSTRGGTHILLSDIAAPLRTPIAPMTPLDPEAQSPAPKPDGPSVTVPPSQVGGGGRSVIQADSRLNAVIIKDKPENMQIYRQLISMLDVPSQLVEIEAMIIDVSVDKLSQLGVDWAASSGKLSLKFGNPAAASENPSAVLALGSANAATVVANAGSYLLARINAMERDGDARVVSRPSILTVDNLGALIDLSDTMYVQSIGERVANVVPVTVGVTLRVTPHIVVEGVRQSIQLVVDIEDGSFQDSSQGGLPRAKRSTIGTQAIMGERESLLIGGFNSEQNVRQRNAIPVLGSLPLIGGLFSTSSNTVSRTERLFLLTPRVVQRNTNIGASMPDEVPLPKVDSSVPANSGQTMFVPAQRPVVKNNVGTNVTNSSNLSNQTDQTEQTAKSTQTPKIAQTAPGTSDRASDPSSALRMEDQLRSVWKTKTNIK</sequence>
<protein>
    <recommendedName>
        <fullName evidence="9">Type 3 secretion system secretin</fullName>
        <shortName evidence="9">T3SS secretin</shortName>
    </recommendedName>
</protein>
<evidence type="ECO:0000313" key="15">
    <source>
        <dbReference type="Proteomes" id="UP000622890"/>
    </source>
</evidence>
<comment type="subunit">
    <text evidence="9">The core secretion machinery of the T3SS is composed of approximately 20 different proteins, including cytoplasmic components, a base, an export apparatus and a needle. This subunit is part of the base, which anchors the injectisome in the bacterial cell envelope. Forms a stable homooligomeric complex.</text>
</comment>
<dbReference type="InterPro" id="IPR050810">
    <property type="entry name" value="Bact_Secretion_Sys_Channel"/>
</dbReference>
<dbReference type="PANTHER" id="PTHR30332">
    <property type="entry name" value="PROBABLE GENERAL SECRETION PATHWAY PROTEIN D"/>
    <property type="match status" value="1"/>
</dbReference>
<comment type="function">
    <text evidence="9">Component of the type III secretion system (T3SS), also called injectisome, which is used to inject bacterial effector proteins into eukaryotic host cells. Forms a ring-shaped multimeric structure with an apparent central pore in the outer membrane.</text>
</comment>
<evidence type="ECO:0000256" key="9">
    <source>
        <dbReference type="HAMAP-Rule" id="MF_02219"/>
    </source>
</evidence>
<evidence type="ECO:0000256" key="4">
    <source>
        <dbReference type="ARBA" id="ARBA00022729"/>
    </source>
</evidence>
<evidence type="ECO:0000313" key="14">
    <source>
        <dbReference type="EMBL" id="MBK4733243.1"/>
    </source>
</evidence>
<dbReference type="InterPro" id="IPR004845">
    <property type="entry name" value="T2SS_GspD_CS"/>
</dbReference>
<keyword evidence="6 9" id="KW-0811">Translocation</keyword>
<keyword evidence="4 9" id="KW-0732">Signal</keyword>
<dbReference type="GO" id="GO:0009279">
    <property type="term" value="C:cell outer membrane"/>
    <property type="evidence" value="ECO:0007669"/>
    <property type="project" value="UniProtKB-SubCell"/>
</dbReference>
<feature type="compositionally biased region" description="Low complexity" evidence="11">
    <location>
        <begin position="581"/>
        <end position="596"/>
    </location>
</feature>
<dbReference type="GO" id="GO:0030257">
    <property type="term" value="C:type III protein secretion system complex"/>
    <property type="evidence" value="ECO:0007669"/>
    <property type="project" value="UniProtKB-UniRule"/>
</dbReference>
<evidence type="ECO:0000259" key="13">
    <source>
        <dbReference type="Pfam" id="PF03958"/>
    </source>
</evidence>
<dbReference type="GO" id="GO:0030254">
    <property type="term" value="P:protein secretion by the type III secretion system"/>
    <property type="evidence" value="ECO:0007669"/>
    <property type="project" value="UniProtKB-UniRule"/>
</dbReference>
<feature type="chain" id="PRO_5038202257" description="Type 3 secretion system secretin" evidence="9">
    <location>
        <begin position="28"/>
        <end position="646"/>
    </location>
</feature>
<dbReference type="EMBL" id="JAEPBG010000001">
    <property type="protein sequence ID" value="MBK4733243.1"/>
    <property type="molecule type" value="Genomic_DNA"/>
</dbReference>
<reference evidence="14" key="1">
    <citation type="submission" date="2021-01" db="EMBL/GenBank/DDBJ databases">
        <title>Genome sequence of strain Noviherbaspirillum sp. DKR-6.</title>
        <authorList>
            <person name="Chaudhary D.K."/>
        </authorList>
    </citation>
    <scope>NUCLEOTIDE SEQUENCE</scope>
    <source>
        <strain evidence="14">DKR-6</strain>
    </source>
</reference>
<dbReference type="Gene3D" id="3.55.50.30">
    <property type="match status" value="1"/>
</dbReference>
<dbReference type="PANTHER" id="PTHR30332:SF5">
    <property type="entry name" value="SPI-1 TYPE 3 SECRETION SYSTEM SECRETIN"/>
    <property type="match status" value="1"/>
</dbReference>
<feature type="signal peptide" evidence="9">
    <location>
        <begin position="1"/>
        <end position="27"/>
    </location>
</feature>
<keyword evidence="15" id="KW-1185">Reference proteome</keyword>
<dbReference type="AlphaFoldDB" id="A0A934W5I0"/>
<dbReference type="PRINTS" id="PR01337">
    <property type="entry name" value="TYPE3OMGPROT"/>
</dbReference>
<organism evidence="14 15">
    <name type="scientific">Noviherbaspirillum pedocola</name>
    <dbReference type="NCBI Taxonomy" id="2801341"/>
    <lineage>
        <taxon>Bacteria</taxon>
        <taxon>Pseudomonadati</taxon>
        <taxon>Pseudomonadota</taxon>
        <taxon>Betaproteobacteria</taxon>
        <taxon>Burkholderiales</taxon>
        <taxon>Oxalobacteraceae</taxon>
        <taxon>Noviherbaspirillum</taxon>
    </lineage>
</organism>
<dbReference type="GO" id="GO:0015627">
    <property type="term" value="C:type II protein secretion system complex"/>
    <property type="evidence" value="ECO:0007669"/>
    <property type="project" value="TreeGrafter"/>
</dbReference>
<accession>A0A934W5I0</accession>
<feature type="region of interest" description="Disordered" evidence="11">
    <location>
        <begin position="239"/>
        <end position="272"/>
    </location>
</feature>
<dbReference type="Pfam" id="PF00263">
    <property type="entry name" value="Secretin"/>
    <property type="match status" value="1"/>
</dbReference>
<dbReference type="InterPro" id="IPR005644">
    <property type="entry name" value="NolW-like"/>
</dbReference>
<evidence type="ECO:0000256" key="11">
    <source>
        <dbReference type="SAM" id="MobiDB-lite"/>
    </source>
</evidence>
<dbReference type="RefSeq" id="WP_200589899.1">
    <property type="nucleotide sequence ID" value="NZ_JAEPBG010000001.1"/>
</dbReference>
<keyword evidence="8 9" id="KW-0998">Cell outer membrane</keyword>
<evidence type="ECO:0000256" key="8">
    <source>
        <dbReference type="ARBA" id="ARBA00023237"/>
    </source>
</evidence>
<comment type="similarity">
    <text evidence="2 9">Belongs to the bacterial secretin family. T3SS SctC subfamily.</text>
</comment>
<comment type="caution">
    <text evidence="14">The sequence shown here is derived from an EMBL/GenBank/DDBJ whole genome shotgun (WGS) entry which is preliminary data.</text>
</comment>
<dbReference type="InterPro" id="IPR004846">
    <property type="entry name" value="T2SS/T3SS_dom"/>
</dbReference>
<dbReference type="InterPro" id="IPR038591">
    <property type="entry name" value="NolW-like_sf"/>
</dbReference>
<feature type="compositionally biased region" description="Polar residues" evidence="11">
    <location>
        <begin position="597"/>
        <end position="617"/>
    </location>
</feature>
<keyword evidence="5 9" id="KW-0653">Protein transport</keyword>
<comment type="subcellular location">
    <subcellularLocation>
        <location evidence="1 9 10">Cell outer membrane</location>
    </subcellularLocation>
</comment>
<evidence type="ECO:0000256" key="6">
    <source>
        <dbReference type="ARBA" id="ARBA00023010"/>
    </source>
</evidence>
<feature type="domain" description="Type II/III secretion system secretin-like" evidence="12">
    <location>
        <begin position="381"/>
        <end position="539"/>
    </location>
</feature>
<dbReference type="HAMAP" id="MF_02219">
    <property type="entry name" value="Type_III_secretin"/>
    <property type="match status" value="1"/>
</dbReference>
<evidence type="ECO:0000259" key="12">
    <source>
        <dbReference type="Pfam" id="PF00263"/>
    </source>
</evidence>
<evidence type="ECO:0000256" key="7">
    <source>
        <dbReference type="ARBA" id="ARBA00023136"/>
    </source>
</evidence>
<dbReference type="NCBIfam" id="TIGR02516">
    <property type="entry name" value="type_III_yscC"/>
    <property type="match status" value="1"/>
</dbReference>
<evidence type="ECO:0000256" key="3">
    <source>
        <dbReference type="ARBA" id="ARBA00022448"/>
    </source>
</evidence>
<feature type="region of interest" description="Disordered" evidence="11">
    <location>
        <begin position="581"/>
        <end position="646"/>
    </location>
</feature>